<evidence type="ECO:0000256" key="1">
    <source>
        <dbReference type="SAM" id="MobiDB-lite"/>
    </source>
</evidence>
<evidence type="ECO:0000313" key="2">
    <source>
        <dbReference type="EMBL" id="VVA12285.1"/>
    </source>
</evidence>
<dbReference type="OMA" id="KFNPEME"/>
<proteinExistence type="predicted"/>
<feature type="region of interest" description="Disordered" evidence="1">
    <location>
        <begin position="192"/>
        <end position="214"/>
    </location>
</feature>
<evidence type="ECO:0000313" key="3">
    <source>
        <dbReference type="Proteomes" id="UP000327085"/>
    </source>
</evidence>
<reference evidence="3" key="1">
    <citation type="journal article" date="2020" name="Plant J.">
        <title>Transposons played a major role in the diversification between the closely related almond and peach genomes: results from the almond genome sequence.</title>
        <authorList>
            <person name="Alioto T."/>
            <person name="Alexiou K.G."/>
            <person name="Bardil A."/>
            <person name="Barteri F."/>
            <person name="Castanera R."/>
            <person name="Cruz F."/>
            <person name="Dhingra A."/>
            <person name="Duval H."/>
            <person name="Fernandez I Marti A."/>
            <person name="Frias L."/>
            <person name="Galan B."/>
            <person name="Garcia J.L."/>
            <person name="Howad W."/>
            <person name="Gomez-Garrido J."/>
            <person name="Gut M."/>
            <person name="Julca I."/>
            <person name="Morata J."/>
            <person name="Puigdomenech P."/>
            <person name="Ribeca P."/>
            <person name="Rubio Cabetas M.J."/>
            <person name="Vlasova A."/>
            <person name="Wirthensohn M."/>
            <person name="Garcia-Mas J."/>
            <person name="Gabaldon T."/>
            <person name="Casacuberta J.M."/>
            <person name="Arus P."/>
        </authorList>
    </citation>
    <scope>NUCLEOTIDE SEQUENCE [LARGE SCALE GENOMIC DNA]</scope>
    <source>
        <strain evidence="3">cv. Texas</strain>
    </source>
</reference>
<dbReference type="InParanoid" id="A0A5E4E9B4"/>
<sequence>MIHPYIYTHITSVPIIKHQQQQATSINFIPTQIIKMENFSDFEQQQGVEEDALSLCDLLLNDDGDESVETPKASPSSDPADFFEFCVDPICGYLPMDVVFCGKSILCSKPITLPTPESEPQIKNPFFSRSESLRFSQASASPARSDLVPATGKCRSPSSNSRKHKVLIGLVKYQPEMDLSEIRKRQSRRAPAPMFPVINGGEQSAVTGGKSGSGKGHWGLMRPLRCPSHLLSALAKATLGCVPRVTV</sequence>
<protein>
    <submittedName>
        <fullName evidence="2">PREDICTED: conserved</fullName>
    </submittedName>
</protein>
<organism evidence="2 3">
    <name type="scientific">Prunus dulcis</name>
    <name type="common">Almond</name>
    <name type="synonym">Amygdalus dulcis</name>
    <dbReference type="NCBI Taxonomy" id="3755"/>
    <lineage>
        <taxon>Eukaryota</taxon>
        <taxon>Viridiplantae</taxon>
        <taxon>Streptophyta</taxon>
        <taxon>Embryophyta</taxon>
        <taxon>Tracheophyta</taxon>
        <taxon>Spermatophyta</taxon>
        <taxon>Magnoliopsida</taxon>
        <taxon>eudicotyledons</taxon>
        <taxon>Gunneridae</taxon>
        <taxon>Pentapetalae</taxon>
        <taxon>rosids</taxon>
        <taxon>fabids</taxon>
        <taxon>Rosales</taxon>
        <taxon>Rosaceae</taxon>
        <taxon>Amygdaloideae</taxon>
        <taxon>Amygdaleae</taxon>
        <taxon>Prunus</taxon>
    </lineage>
</organism>
<dbReference type="PANTHER" id="PTHR34130:SF8">
    <property type="entry name" value="TRANSMEMBRANE PROTEIN"/>
    <property type="match status" value="1"/>
</dbReference>
<dbReference type="Gramene" id="VVA12285">
    <property type="protein sequence ID" value="VVA12285"/>
    <property type="gene ID" value="Prudul26B006812"/>
</dbReference>
<dbReference type="Proteomes" id="UP000327085">
    <property type="component" value="Chromosome 2"/>
</dbReference>
<accession>A0A5E4E9B4</accession>
<dbReference type="AlphaFoldDB" id="A0A5E4E9B4"/>
<dbReference type="PANTHER" id="PTHR34130">
    <property type="entry name" value="OS08G0243800 PROTEIN"/>
    <property type="match status" value="1"/>
</dbReference>
<name>A0A5E4E9B4_PRUDU</name>
<gene>
    <name evidence="2" type="ORF">ALMOND_2B006812</name>
</gene>
<dbReference type="EMBL" id="CABIKO010000005">
    <property type="protein sequence ID" value="VVA12285.1"/>
    <property type="molecule type" value="Genomic_DNA"/>
</dbReference>